<keyword evidence="1" id="KW-0805">Transcription regulation</keyword>
<dbReference type="AlphaFoldDB" id="A0A157NFB9"/>
<evidence type="ECO:0000256" key="1">
    <source>
        <dbReference type="ARBA" id="ARBA00023015"/>
    </source>
</evidence>
<keyword evidence="3" id="KW-0804">Transcription</keyword>
<dbReference type="InterPro" id="IPR009057">
    <property type="entry name" value="Homeodomain-like_sf"/>
</dbReference>
<dbReference type="InterPro" id="IPR050204">
    <property type="entry name" value="AraC_XylS_family_regulators"/>
</dbReference>
<evidence type="ECO:0000313" key="5">
    <source>
        <dbReference type="EMBL" id="SAI70687.1"/>
    </source>
</evidence>
<protein>
    <submittedName>
        <fullName evidence="5">Transcriptional regulator</fullName>
    </submittedName>
</protein>
<proteinExistence type="predicted"/>
<keyword evidence="2" id="KW-0238">DNA-binding</keyword>
<dbReference type="SUPFAM" id="SSF46689">
    <property type="entry name" value="Homeodomain-like"/>
    <property type="match status" value="1"/>
</dbReference>
<evidence type="ECO:0000256" key="2">
    <source>
        <dbReference type="ARBA" id="ARBA00023125"/>
    </source>
</evidence>
<dbReference type="Proteomes" id="UP000076825">
    <property type="component" value="Chromosome 1"/>
</dbReference>
<reference evidence="5 6" key="1">
    <citation type="submission" date="2016-04" db="EMBL/GenBank/DDBJ databases">
        <authorList>
            <consortium name="Pathogen Informatics"/>
        </authorList>
    </citation>
    <scope>NUCLEOTIDE SEQUENCE [LARGE SCALE GENOMIC DNA]</scope>
    <source>
        <strain evidence="5 6">H044680328</strain>
    </source>
</reference>
<dbReference type="InterPro" id="IPR020449">
    <property type="entry name" value="Tscrpt_reg_AraC-type_HTH"/>
</dbReference>
<dbReference type="EMBL" id="LT546645">
    <property type="protein sequence ID" value="SAI70687.1"/>
    <property type="molecule type" value="Genomic_DNA"/>
</dbReference>
<sequence length="306" mass="33158">MGAMFDIDTLDGNRELRIDVRSFHLGSMIFSNMDVTPFVFERSARKARSDMLDHVMLRFDPPAAAGKPPRMLTIDLAQPLERMPISARNLSVILPRASASALIAAPHKWHGQFVEGAGITLLCDYLKALSRSISSIGPEQAPDIFTATSHLISACVGTLQGDPLKTRSLASGTALMRVRRYIESRLADPGLDPADIATQCAVSRSSLYRLFSSHGGVAGYIQERRLLRAFARLSSLQPSSTIAMVAHQCGFSSEAHFSRRFRHRFGCSPSELRASARAGVGGATDSPVAQILADNAFKTWVSGLSA</sequence>
<evidence type="ECO:0000256" key="3">
    <source>
        <dbReference type="ARBA" id="ARBA00023163"/>
    </source>
</evidence>
<dbReference type="PANTHER" id="PTHR46796:SF6">
    <property type="entry name" value="ARAC SUBFAMILY"/>
    <property type="match status" value="1"/>
</dbReference>
<dbReference type="STRING" id="123899.SAMEA3906487_02362"/>
<dbReference type="PATRIC" id="fig|123899.6.peg.2349"/>
<dbReference type="KEGG" id="btrm:SAMEA390648702362"/>
<evidence type="ECO:0000313" key="6">
    <source>
        <dbReference type="Proteomes" id="UP000076825"/>
    </source>
</evidence>
<accession>A0A157NFB9</accession>
<gene>
    <name evidence="5" type="primary">feaR_5</name>
    <name evidence="5" type="ORF">SAMEA3906487_02362</name>
</gene>
<dbReference type="InterPro" id="IPR018060">
    <property type="entry name" value="HTH_AraC"/>
</dbReference>
<dbReference type="PANTHER" id="PTHR46796">
    <property type="entry name" value="HTH-TYPE TRANSCRIPTIONAL ACTIVATOR RHAS-RELATED"/>
    <property type="match status" value="1"/>
</dbReference>
<feature type="domain" description="HTH araC/xylS-type" evidence="4">
    <location>
        <begin position="176"/>
        <end position="275"/>
    </location>
</feature>
<dbReference type="SMART" id="SM00342">
    <property type="entry name" value="HTH_ARAC"/>
    <property type="match status" value="1"/>
</dbReference>
<dbReference type="PRINTS" id="PR00032">
    <property type="entry name" value="HTHARAC"/>
</dbReference>
<dbReference type="GO" id="GO:0003700">
    <property type="term" value="F:DNA-binding transcription factor activity"/>
    <property type="evidence" value="ECO:0007669"/>
    <property type="project" value="InterPro"/>
</dbReference>
<name>A0A157NFB9_9BORD</name>
<dbReference type="GO" id="GO:0043565">
    <property type="term" value="F:sequence-specific DNA binding"/>
    <property type="evidence" value="ECO:0007669"/>
    <property type="project" value="InterPro"/>
</dbReference>
<organism evidence="5 6">
    <name type="scientific">Bordetella trematum</name>
    <dbReference type="NCBI Taxonomy" id="123899"/>
    <lineage>
        <taxon>Bacteria</taxon>
        <taxon>Pseudomonadati</taxon>
        <taxon>Pseudomonadota</taxon>
        <taxon>Betaproteobacteria</taxon>
        <taxon>Burkholderiales</taxon>
        <taxon>Alcaligenaceae</taxon>
        <taxon>Bordetella</taxon>
    </lineage>
</organism>
<evidence type="ECO:0000259" key="4">
    <source>
        <dbReference type="PROSITE" id="PS01124"/>
    </source>
</evidence>
<dbReference type="Gene3D" id="1.10.10.60">
    <property type="entry name" value="Homeodomain-like"/>
    <property type="match status" value="1"/>
</dbReference>
<dbReference type="PROSITE" id="PS01124">
    <property type="entry name" value="HTH_ARAC_FAMILY_2"/>
    <property type="match status" value="1"/>
</dbReference>
<dbReference type="eggNOG" id="COG2207">
    <property type="taxonomic scope" value="Bacteria"/>
</dbReference>
<keyword evidence="6" id="KW-1185">Reference proteome</keyword>
<dbReference type="Pfam" id="PF12833">
    <property type="entry name" value="HTH_18"/>
    <property type="match status" value="1"/>
</dbReference>